<proteinExistence type="predicted"/>
<dbReference type="EnsemblMetazoa" id="GAUT005027-RA">
    <property type="protein sequence ID" value="GAUT005027-PA"/>
    <property type="gene ID" value="GAUT005027"/>
</dbReference>
<keyword evidence="3" id="KW-1185">Reference proteome</keyword>
<keyword evidence="1" id="KW-1133">Transmembrane helix</keyword>
<evidence type="ECO:0000313" key="2">
    <source>
        <dbReference type="EnsemblMetazoa" id="GAUT005027-PA"/>
    </source>
</evidence>
<protein>
    <recommendedName>
        <fullName evidence="4">Transmembrane protein</fullName>
    </recommendedName>
</protein>
<dbReference type="VEuPathDB" id="VectorBase:GAUT005027"/>
<reference evidence="2" key="1">
    <citation type="submission" date="2020-05" db="UniProtKB">
        <authorList>
            <consortium name="EnsemblMetazoa"/>
        </authorList>
    </citation>
    <scope>IDENTIFICATION</scope>
    <source>
        <strain evidence="2">TTRI</strain>
    </source>
</reference>
<sequence>MHISLRYVNKRLPNQKQKDPIICVCTTATSGGLYIEGVTLYTVYLVTLAILYHEYQVWFELKQKKKEKHRKKDQVQVEANSQQKDYVILQSTYGERRLHNQNIDIVITAFNVNILLAIMSVEKEQKNKYFKNKTKKQKIALFMGDKQNN</sequence>
<evidence type="ECO:0000313" key="3">
    <source>
        <dbReference type="Proteomes" id="UP000078200"/>
    </source>
</evidence>
<evidence type="ECO:0008006" key="4">
    <source>
        <dbReference type="Google" id="ProtNLM"/>
    </source>
</evidence>
<evidence type="ECO:0000256" key="1">
    <source>
        <dbReference type="SAM" id="Phobius"/>
    </source>
</evidence>
<accession>A0A1A9UHI1</accession>
<keyword evidence="1" id="KW-0812">Transmembrane</keyword>
<keyword evidence="1" id="KW-0472">Membrane</keyword>
<dbReference type="Proteomes" id="UP000078200">
    <property type="component" value="Unassembled WGS sequence"/>
</dbReference>
<feature type="transmembrane region" description="Helical" evidence="1">
    <location>
        <begin position="21"/>
        <end position="52"/>
    </location>
</feature>
<dbReference type="AlphaFoldDB" id="A0A1A9UHI1"/>
<organism evidence="2 3">
    <name type="scientific">Glossina austeni</name>
    <name type="common">Savannah tsetse fly</name>
    <dbReference type="NCBI Taxonomy" id="7395"/>
    <lineage>
        <taxon>Eukaryota</taxon>
        <taxon>Metazoa</taxon>
        <taxon>Ecdysozoa</taxon>
        <taxon>Arthropoda</taxon>
        <taxon>Hexapoda</taxon>
        <taxon>Insecta</taxon>
        <taxon>Pterygota</taxon>
        <taxon>Neoptera</taxon>
        <taxon>Endopterygota</taxon>
        <taxon>Diptera</taxon>
        <taxon>Brachycera</taxon>
        <taxon>Muscomorpha</taxon>
        <taxon>Hippoboscoidea</taxon>
        <taxon>Glossinidae</taxon>
        <taxon>Glossina</taxon>
    </lineage>
</organism>
<name>A0A1A9UHI1_GLOAU</name>